<dbReference type="EMBL" id="JBHSGB010000002">
    <property type="protein sequence ID" value="MFC4653841.1"/>
    <property type="molecule type" value="Genomic_DNA"/>
</dbReference>
<feature type="compositionally biased region" description="Polar residues" evidence="2">
    <location>
        <begin position="25"/>
        <end position="37"/>
    </location>
</feature>
<proteinExistence type="predicted"/>
<protein>
    <recommendedName>
        <fullName evidence="5">Flagellar hook-length control protein-like C-terminal domain-containing protein</fullName>
    </recommendedName>
</protein>
<name>A0ABV9JHB3_9GAMM</name>
<comment type="caution">
    <text evidence="3">The sequence shown here is derived from an EMBL/GenBank/DDBJ whole genome shotgun (WGS) entry which is preliminary data.</text>
</comment>
<feature type="coiled-coil region" evidence="1">
    <location>
        <begin position="55"/>
        <end position="112"/>
    </location>
</feature>
<gene>
    <name evidence="3" type="ORF">ACFO3I_02260</name>
</gene>
<feature type="region of interest" description="Disordered" evidence="2">
    <location>
        <begin position="7"/>
        <end position="37"/>
    </location>
</feature>
<feature type="coiled-coil region" evidence="1">
    <location>
        <begin position="246"/>
        <end position="284"/>
    </location>
</feature>
<keyword evidence="4" id="KW-1185">Reference proteome</keyword>
<dbReference type="RefSeq" id="WP_377331413.1">
    <property type="nucleotide sequence ID" value="NZ_JBHSGB010000002.1"/>
</dbReference>
<evidence type="ECO:0000256" key="2">
    <source>
        <dbReference type="SAM" id="MobiDB-lite"/>
    </source>
</evidence>
<sequence>MLIDRLKSGQTQQIQRTESKPSVAVSAQSGTESQGSSVLQRQLSTLGQWSVKADVAQQLAKNQQAEQQLRQLYQQLEQLRRQLDQPQSSAQKQQLSQQLQQLEQQLKQKNSALKPELQLASAQASQQQWQLHQKIDLLSPRPVAETVKVQLGNGQLLQLSFAAGQSAETSLQQIQQVFADAGIEVKAQAQTLVFSSQKQPALLQQAWQVQGEGVRLAAGNPIQLKLQAAKNPLTLLADQARQLDNQQAYQAELAQVQQKLQGLMRQVQAERQILLNKLNALQQADSTQMAEQALQTSAELKLQMQTGAAATVPAILSQGQITRSLVEFALAG</sequence>
<dbReference type="Proteomes" id="UP001595962">
    <property type="component" value="Unassembled WGS sequence"/>
</dbReference>
<evidence type="ECO:0000313" key="4">
    <source>
        <dbReference type="Proteomes" id="UP001595962"/>
    </source>
</evidence>
<reference evidence="4" key="1">
    <citation type="journal article" date="2019" name="Int. J. Syst. Evol. Microbiol.">
        <title>The Global Catalogue of Microorganisms (GCM) 10K type strain sequencing project: providing services to taxonomists for standard genome sequencing and annotation.</title>
        <authorList>
            <consortium name="The Broad Institute Genomics Platform"/>
            <consortium name="The Broad Institute Genome Sequencing Center for Infectious Disease"/>
            <person name="Wu L."/>
            <person name="Ma J."/>
        </authorList>
    </citation>
    <scope>NUCLEOTIDE SEQUENCE [LARGE SCALE GENOMIC DNA]</scope>
    <source>
        <strain evidence="4">DT28</strain>
    </source>
</reference>
<evidence type="ECO:0008006" key="5">
    <source>
        <dbReference type="Google" id="ProtNLM"/>
    </source>
</evidence>
<accession>A0ABV9JHB3</accession>
<evidence type="ECO:0000313" key="3">
    <source>
        <dbReference type="EMBL" id="MFC4653841.1"/>
    </source>
</evidence>
<evidence type="ECO:0000256" key="1">
    <source>
        <dbReference type="SAM" id="Coils"/>
    </source>
</evidence>
<organism evidence="3 4">
    <name type="scientific">Rheinheimera marina</name>
    <dbReference type="NCBI Taxonomy" id="1774958"/>
    <lineage>
        <taxon>Bacteria</taxon>
        <taxon>Pseudomonadati</taxon>
        <taxon>Pseudomonadota</taxon>
        <taxon>Gammaproteobacteria</taxon>
        <taxon>Chromatiales</taxon>
        <taxon>Chromatiaceae</taxon>
        <taxon>Rheinheimera</taxon>
    </lineage>
</organism>
<keyword evidence="1" id="KW-0175">Coiled coil</keyword>